<proteinExistence type="predicted"/>
<protein>
    <submittedName>
        <fullName evidence="2">Uncharacterized protein</fullName>
    </submittedName>
</protein>
<keyword evidence="3" id="KW-1185">Reference proteome</keyword>
<evidence type="ECO:0000256" key="1">
    <source>
        <dbReference type="SAM" id="MobiDB-lite"/>
    </source>
</evidence>
<evidence type="ECO:0000313" key="2">
    <source>
        <dbReference type="EMBL" id="KAK8936002.1"/>
    </source>
</evidence>
<feature type="compositionally biased region" description="Polar residues" evidence="1">
    <location>
        <begin position="28"/>
        <end position="38"/>
    </location>
</feature>
<feature type="compositionally biased region" description="Basic and acidic residues" evidence="1">
    <location>
        <begin position="39"/>
        <end position="58"/>
    </location>
</feature>
<sequence length="104" mass="11808">MEETGSQELLQNLLTPDSRTRLLHRDSTCVQRNNTTEQQHAEENERKHAQHSCHEAQERTSTNNVTMHSTYENNELSTPTTTPTIASQELLQNLLTPGIICPIL</sequence>
<evidence type="ECO:0000313" key="3">
    <source>
        <dbReference type="Proteomes" id="UP001418222"/>
    </source>
</evidence>
<gene>
    <name evidence="2" type="ORF">KSP39_PZI014118</name>
</gene>
<name>A0AAP0G3Z3_9ASPA</name>
<reference evidence="2 3" key="1">
    <citation type="journal article" date="2022" name="Nat. Plants">
        <title>Genomes of leafy and leafless Platanthera orchids illuminate the evolution of mycoheterotrophy.</title>
        <authorList>
            <person name="Li M.H."/>
            <person name="Liu K.W."/>
            <person name="Li Z."/>
            <person name="Lu H.C."/>
            <person name="Ye Q.L."/>
            <person name="Zhang D."/>
            <person name="Wang J.Y."/>
            <person name="Li Y.F."/>
            <person name="Zhong Z.M."/>
            <person name="Liu X."/>
            <person name="Yu X."/>
            <person name="Liu D.K."/>
            <person name="Tu X.D."/>
            <person name="Liu B."/>
            <person name="Hao Y."/>
            <person name="Liao X.Y."/>
            <person name="Jiang Y.T."/>
            <person name="Sun W.H."/>
            <person name="Chen J."/>
            <person name="Chen Y.Q."/>
            <person name="Ai Y."/>
            <person name="Zhai J.W."/>
            <person name="Wu S.S."/>
            <person name="Zhou Z."/>
            <person name="Hsiao Y.Y."/>
            <person name="Wu W.L."/>
            <person name="Chen Y.Y."/>
            <person name="Lin Y.F."/>
            <person name="Hsu J.L."/>
            <person name="Li C.Y."/>
            <person name="Wang Z.W."/>
            <person name="Zhao X."/>
            <person name="Zhong W.Y."/>
            <person name="Ma X.K."/>
            <person name="Ma L."/>
            <person name="Huang J."/>
            <person name="Chen G.Z."/>
            <person name="Huang M.Z."/>
            <person name="Huang L."/>
            <person name="Peng D.H."/>
            <person name="Luo Y.B."/>
            <person name="Zou S.Q."/>
            <person name="Chen S.P."/>
            <person name="Lan S."/>
            <person name="Tsai W.C."/>
            <person name="Van de Peer Y."/>
            <person name="Liu Z.J."/>
        </authorList>
    </citation>
    <scope>NUCLEOTIDE SEQUENCE [LARGE SCALE GENOMIC DNA]</scope>
    <source>
        <strain evidence="2">Lor287</strain>
    </source>
</reference>
<dbReference type="AlphaFoldDB" id="A0AAP0G3Z3"/>
<feature type="region of interest" description="Disordered" evidence="1">
    <location>
        <begin position="24"/>
        <end position="84"/>
    </location>
</feature>
<dbReference type="EMBL" id="JBBWWQ010000011">
    <property type="protein sequence ID" value="KAK8936002.1"/>
    <property type="molecule type" value="Genomic_DNA"/>
</dbReference>
<organism evidence="2 3">
    <name type="scientific">Platanthera zijinensis</name>
    <dbReference type="NCBI Taxonomy" id="2320716"/>
    <lineage>
        <taxon>Eukaryota</taxon>
        <taxon>Viridiplantae</taxon>
        <taxon>Streptophyta</taxon>
        <taxon>Embryophyta</taxon>
        <taxon>Tracheophyta</taxon>
        <taxon>Spermatophyta</taxon>
        <taxon>Magnoliopsida</taxon>
        <taxon>Liliopsida</taxon>
        <taxon>Asparagales</taxon>
        <taxon>Orchidaceae</taxon>
        <taxon>Orchidoideae</taxon>
        <taxon>Orchideae</taxon>
        <taxon>Orchidinae</taxon>
        <taxon>Platanthera</taxon>
    </lineage>
</organism>
<dbReference type="Proteomes" id="UP001418222">
    <property type="component" value="Unassembled WGS sequence"/>
</dbReference>
<feature type="compositionally biased region" description="Polar residues" evidence="1">
    <location>
        <begin position="59"/>
        <end position="84"/>
    </location>
</feature>
<comment type="caution">
    <text evidence="2">The sequence shown here is derived from an EMBL/GenBank/DDBJ whole genome shotgun (WGS) entry which is preliminary data.</text>
</comment>
<accession>A0AAP0G3Z3</accession>